<dbReference type="GO" id="GO:0005886">
    <property type="term" value="C:plasma membrane"/>
    <property type="evidence" value="ECO:0007669"/>
    <property type="project" value="TreeGrafter"/>
</dbReference>
<dbReference type="InterPro" id="IPR002018">
    <property type="entry name" value="CarbesteraseB"/>
</dbReference>
<keyword evidence="3 6" id="KW-0378">Hydrolase</keyword>
<keyword evidence="4" id="KW-1015">Disulfide bond</keyword>
<dbReference type="FunFam" id="3.40.50.1820:FF:000029">
    <property type="entry name" value="Acetylcholinesterase"/>
    <property type="match status" value="1"/>
</dbReference>
<evidence type="ECO:0000313" key="11">
    <source>
        <dbReference type="Proteomes" id="UP001208570"/>
    </source>
</evidence>
<dbReference type="PRINTS" id="PR00878">
    <property type="entry name" value="CHOLNESTRASE"/>
</dbReference>
<dbReference type="Pfam" id="PF00135">
    <property type="entry name" value="COesterase"/>
    <property type="match status" value="1"/>
</dbReference>
<dbReference type="PANTHER" id="PTHR43918">
    <property type="entry name" value="ACETYLCHOLINESTERASE"/>
    <property type="match status" value="1"/>
</dbReference>
<feature type="domain" description="Carboxylesterase type B" evidence="9">
    <location>
        <begin position="70"/>
        <end position="587"/>
    </location>
</feature>
<feature type="active site" description="Acyl-ester intermediate" evidence="5">
    <location>
        <position position="267"/>
    </location>
</feature>
<dbReference type="PROSITE" id="PS00941">
    <property type="entry name" value="CARBOXYLESTERASE_B_2"/>
    <property type="match status" value="1"/>
</dbReference>
<comment type="similarity">
    <text evidence="1 6">Belongs to the type-B carboxylesterase/lipase family.</text>
</comment>
<dbReference type="GO" id="GO:0003990">
    <property type="term" value="F:acetylcholinesterase activity"/>
    <property type="evidence" value="ECO:0007669"/>
    <property type="project" value="TreeGrafter"/>
</dbReference>
<evidence type="ECO:0000256" key="8">
    <source>
        <dbReference type="SAM" id="Phobius"/>
    </source>
</evidence>
<dbReference type="AlphaFoldDB" id="A0AAD9J8E3"/>
<feature type="compositionally biased region" description="Polar residues" evidence="7">
    <location>
        <begin position="18"/>
        <end position="27"/>
    </location>
</feature>
<dbReference type="Proteomes" id="UP001208570">
    <property type="component" value="Unassembled WGS sequence"/>
</dbReference>
<dbReference type="InterPro" id="IPR019819">
    <property type="entry name" value="Carboxylesterase_B_CS"/>
</dbReference>
<sequence length="600" mass="68285">MESASSQLKFADPRNIPDETSSCQDDSSSVKKYRADMRKCLLCGLGVFLALCLTVVVIICIIYFLGPKPGVVKTSIGTIHGQIVQSPQGIEVEQYLGIPFAEKPLGNLRYADPVPLKELPNGQYNATSFRYSCMQFLDHTFGNFTGSSMWNAPNPLSEDCLYLNIWVPKHRDRNRKLSVMVWIYGGGFFSGSNALWVYDGKSLAAYGEVIVASLNYRVGTFGYLSTGDGRIKGNFGMKDQALALTWIKSHIESFGGDPDSITIFGESSGASSAGLHMMSDHSKDLFKRAIFESGSPDSHWSFMTRQQAKQRSANFFRNVNCLQTDTDELLDCLRSLTSDMILNNEWVDNRFMVFPWAPTVDGDFLKDTPHNLMYQGKFANKDTLLGVNRDEGTYWILYALPGLYKDRPSLQNYTMFRRGVDTILWNLPDNTREAVKTMYTPDDINDLAAFRDSLDKVTGDRSFTCPTEELTRVFAEYGLNTHFYYLTYRASTEVWHPWMGVIHGAEIQWAFGMPLNESRGYTKEEVEFSKTVMSYWTNFAKTGDPNGEGLPVWVEYTKESPRYIEFKGVPDEFYIRDELRERYCAFWTEINNQTYRNPTP</sequence>
<dbReference type="EMBL" id="JAODUP010000501">
    <property type="protein sequence ID" value="KAK2148366.1"/>
    <property type="molecule type" value="Genomic_DNA"/>
</dbReference>
<organism evidence="10 11">
    <name type="scientific">Paralvinella palmiformis</name>
    <dbReference type="NCBI Taxonomy" id="53620"/>
    <lineage>
        <taxon>Eukaryota</taxon>
        <taxon>Metazoa</taxon>
        <taxon>Spiralia</taxon>
        <taxon>Lophotrochozoa</taxon>
        <taxon>Annelida</taxon>
        <taxon>Polychaeta</taxon>
        <taxon>Sedentaria</taxon>
        <taxon>Canalipalpata</taxon>
        <taxon>Terebellida</taxon>
        <taxon>Terebelliformia</taxon>
        <taxon>Alvinellidae</taxon>
        <taxon>Paralvinella</taxon>
    </lineage>
</organism>
<protein>
    <recommendedName>
        <fullName evidence="6">Carboxylic ester hydrolase</fullName>
        <ecNumber evidence="6">3.1.1.-</ecNumber>
    </recommendedName>
</protein>
<feature type="active site" description="Charge relay system" evidence="5">
    <location>
        <position position="391"/>
    </location>
</feature>
<evidence type="ECO:0000313" key="10">
    <source>
        <dbReference type="EMBL" id="KAK2148366.1"/>
    </source>
</evidence>
<evidence type="ECO:0000256" key="1">
    <source>
        <dbReference type="ARBA" id="ARBA00005964"/>
    </source>
</evidence>
<dbReference type="GO" id="GO:0019695">
    <property type="term" value="P:choline metabolic process"/>
    <property type="evidence" value="ECO:0007669"/>
    <property type="project" value="TreeGrafter"/>
</dbReference>
<keyword evidence="8" id="KW-0472">Membrane</keyword>
<dbReference type="EC" id="3.1.1.-" evidence="6"/>
<accession>A0AAD9J8E3</accession>
<evidence type="ECO:0000256" key="5">
    <source>
        <dbReference type="PIRSR" id="PIRSR600997-1"/>
    </source>
</evidence>
<dbReference type="InterPro" id="IPR000997">
    <property type="entry name" value="Cholinesterase"/>
</dbReference>
<proteinExistence type="inferred from homology"/>
<dbReference type="InterPro" id="IPR019826">
    <property type="entry name" value="Carboxylesterase_B_AS"/>
</dbReference>
<feature type="region of interest" description="Disordered" evidence="7">
    <location>
        <begin position="1"/>
        <end position="27"/>
    </location>
</feature>
<reference evidence="10" key="1">
    <citation type="journal article" date="2023" name="Mol. Biol. Evol.">
        <title>Third-Generation Sequencing Reveals the Adaptive Role of the Epigenome in Three Deep-Sea Polychaetes.</title>
        <authorList>
            <person name="Perez M."/>
            <person name="Aroh O."/>
            <person name="Sun Y."/>
            <person name="Lan Y."/>
            <person name="Juniper S.K."/>
            <person name="Young C.R."/>
            <person name="Angers B."/>
            <person name="Qian P.Y."/>
        </authorList>
    </citation>
    <scope>NUCLEOTIDE SEQUENCE</scope>
    <source>
        <strain evidence="10">P08H-3</strain>
    </source>
</reference>
<evidence type="ECO:0000256" key="4">
    <source>
        <dbReference type="ARBA" id="ARBA00023157"/>
    </source>
</evidence>
<dbReference type="InterPro" id="IPR050654">
    <property type="entry name" value="AChE-related_enzymes"/>
</dbReference>
<dbReference type="PROSITE" id="PS00122">
    <property type="entry name" value="CARBOXYLESTERASE_B_1"/>
    <property type="match status" value="1"/>
</dbReference>
<comment type="caution">
    <text evidence="10">The sequence shown here is derived from an EMBL/GenBank/DDBJ whole genome shotgun (WGS) entry which is preliminary data.</text>
</comment>
<dbReference type="Gene3D" id="3.40.50.1820">
    <property type="entry name" value="alpha/beta hydrolase"/>
    <property type="match status" value="1"/>
</dbReference>
<keyword evidence="8" id="KW-1133">Transmembrane helix</keyword>
<evidence type="ECO:0000256" key="2">
    <source>
        <dbReference type="ARBA" id="ARBA00022487"/>
    </source>
</evidence>
<name>A0AAD9J8E3_9ANNE</name>
<keyword evidence="2" id="KW-0719">Serine esterase</keyword>
<dbReference type="GO" id="GO:0006581">
    <property type="term" value="P:acetylcholine catabolic process"/>
    <property type="evidence" value="ECO:0007669"/>
    <property type="project" value="TreeGrafter"/>
</dbReference>
<evidence type="ECO:0000259" key="9">
    <source>
        <dbReference type="Pfam" id="PF00135"/>
    </source>
</evidence>
<dbReference type="InterPro" id="IPR029058">
    <property type="entry name" value="AB_hydrolase_fold"/>
</dbReference>
<evidence type="ECO:0000256" key="3">
    <source>
        <dbReference type="ARBA" id="ARBA00022801"/>
    </source>
</evidence>
<keyword evidence="8" id="KW-0812">Transmembrane</keyword>
<feature type="transmembrane region" description="Helical" evidence="8">
    <location>
        <begin position="41"/>
        <end position="65"/>
    </location>
</feature>
<gene>
    <name evidence="10" type="ORF">LSH36_501g06007</name>
</gene>
<dbReference type="PANTHER" id="PTHR43918:SF4">
    <property type="entry name" value="CARBOXYLIC ESTER HYDROLASE"/>
    <property type="match status" value="1"/>
</dbReference>
<evidence type="ECO:0000256" key="6">
    <source>
        <dbReference type="RuleBase" id="RU361235"/>
    </source>
</evidence>
<dbReference type="SUPFAM" id="SSF53474">
    <property type="entry name" value="alpha/beta-Hydrolases"/>
    <property type="match status" value="1"/>
</dbReference>
<feature type="active site" description="Charge relay system" evidence="5">
    <location>
        <position position="503"/>
    </location>
</feature>
<dbReference type="CDD" id="cd00312">
    <property type="entry name" value="Esterase_lipase"/>
    <property type="match status" value="1"/>
</dbReference>
<keyword evidence="11" id="KW-1185">Reference proteome</keyword>
<evidence type="ECO:0000256" key="7">
    <source>
        <dbReference type="SAM" id="MobiDB-lite"/>
    </source>
</evidence>
<dbReference type="GO" id="GO:0005615">
    <property type="term" value="C:extracellular space"/>
    <property type="evidence" value="ECO:0007669"/>
    <property type="project" value="TreeGrafter"/>
</dbReference>